<protein>
    <submittedName>
        <fullName evidence="15">Uncharacterized protein</fullName>
    </submittedName>
</protein>
<name>A0ABD0SDH6_LOXSC</name>
<feature type="domain" description="C2H2-type" evidence="13">
    <location>
        <begin position="358"/>
        <end position="380"/>
    </location>
</feature>
<feature type="binding site" evidence="11">
    <location>
        <position position="10"/>
    </location>
    <ligand>
        <name>Zn(2+)</name>
        <dbReference type="ChEBI" id="CHEBI:29105"/>
    </ligand>
</feature>
<evidence type="ECO:0000259" key="13">
    <source>
        <dbReference type="PROSITE" id="PS50157"/>
    </source>
</evidence>
<feature type="domain" description="C2H2-type" evidence="13">
    <location>
        <begin position="440"/>
        <end position="467"/>
    </location>
</feature>
<dbReference type="AlphaFoldDB" id="A0ABD0SDH6"/>
<dbReference type="PANTHER" id="PTHR24394">
    <property type="entry name" value="ZINC FINGER PROTEIN"/>
    <property type="match status" value="1"/>
</dbReference>
<feature type="domain" description="C2H2-type" evidence="13">
    <location>
        <begin position="387"/>
        <end position="414"/>
    </location>
</feature>
<feature type="compositionally biased region" description="Basic and acidic residues" evidence="12">
    <location>
        <begin position="203"/>
        <end position="215"/>
    </location>
</feature>
<dbReference type="GO" id="GO:0003677">
    <property type="term" value="F:DNA binding"/>
    <property type="evidence" value="ECO:0007669"/>
    <property type="project" value="UniProtKB-KW"/>
</dbReference>
<dbReference type="SUPFAM" id="SSF57667">
    <property type="entry name" value="beta-beta-alpha zinc fingers"/>
    <property type="match status" value="4"/>
</dbReference>
<dbReference type="PANTHER" id="PTHR24394:SF29">
    <property type="entry name" value="MYONEURIN"/>
    <property type="match status" value="1"/>
</dbReference>
<dbReference type="FunFam" id="3.30.160.60:FF:000646">
    <property type="entry name" value="Myeloid zinc finger 1"/>
    <property type="match status" value="1"/>
</dbReference>
<evidence type="ECO:0000313" key="15">
    <source>
        <dbReference type="EMBL" id="KAL0812111.1"/>
    </source>
</evidence>
<proteinExistence type="predicted"/>
<feature type="region of interest" description="Disordered" evidence="12">
    <location>
        <begin position="122"/>
        <end position="174"/>
    </location>
</feature>
<dbReference type="PROSITE" id="PS00028">
    <property type="entry name" value="ZINC_FINGER_C2H2_1"/>
    <property type="match status" value="7"/>
</dbReference>
<sequence length="736" mass="85994">MSTLKICRICLRTGAKMYKFDRFQLLYFYEQVMSLKVNEKDGLPQHFCYECAALLQKFHEFKEKCFRGLIALKKMLWKGQITYKGIDNVDRIAIKLASPLDVLTVSKRVKTVSTIEKQEIDDIKDEDDGTDHKEENIVSDSDNDDEVLSKVKRRKSVTSDYENDEEDTKKHKTKHKSIIFECDSDKEEVKSKTQKVKSKRRKSLVEKDRVKPRDRQAKRKKKSFYESDLEDDFSTECKVKSRESSVSGFDDTEPAIFVEEKPMHSDTELDITFEDGSKPSGSTTIFVDEKKELPPEPEPEPVKETKAKGTKGPKKSKWNAKNKVLESGNWKKYSLSEDEALEQFRAKAMDPKYIAAPFKCADCFKGFSKEEILKRHRRLHDAAIGNFECRFCRMRFKIDCRLRKHMRAHYTKYECLRCNLICPIELTALLHEELHNGVVKKCEQCNEEFRHRSTYYTHMRTHRSEHVCTLCGASFVSPAGLHQHKKKKHFDNQVEEDEANGDEKQTYCKKCDIRFETRAAYTEHLFHSAMHTEGMEDEIRDESCALRKVIGKMSKAKIANELRKRQSEDQPLPRIKLNTRKGRRIFKKPTDCYQCGKHFETQDACLRHHLEEHPRTSFYPPSDRQICEICGASLSRSTVAMHLNMHTRETLYSCDVCGRTFHSKGGLKRHMVTHTGEKRYACRLCEKRFTQSGSLSLHYRTFHLKQPYPPRNRRKEIEKPSADAANFLGFYGKEEY</sequence>
<dbReference type="GO" id="GO:0005634">
    <property type="term" value="C:nucleus"/>
    <property type="evidence" value="ECO:0007669"/>
    <property type="project" value="UniProtKB-SubCell"/>
</dbReference>
<feature type="compositionally biased region" description="Basic and acidic residues" evidence="12">
    <location>
        <begin position="291"/>
        <end position="307"/>
    </location>
</feature>
<gene>
    <name evidence="15" type="ORF">ABMA28_009491</name>
</gene>
<keyword evidence="2 11" id="KW-0479">Metal-binding</keyword>
<feature type="domain" description="ZAD" evidence="14">
    <location>
        <begin position="5"/>
        <end position="75"/>
    </location>
</feature>
<dbReference type="InterPro" id="IPR012934">
    <property type="entry name" value="Znf_AD"/>
</dbReference>
<evidence type="ECO:0000256" key="11">
    <source>
        <dbReference type="PROSITE-ProRule" id="PRU01263"/>
    </source>
</evidence>
<keyword evidence="7" id="KW-0238">DNA-binding</keyword>
<dbReference type="Pfam" id="PF00096">
    <property type="entry name" value="zf-C2H2"/>
    <property type="match status" value="2"/>
</dbReference>
<keyword evidence="5 11" id="KW-0862">Zinc</keyword>
<feature type="binding site" evidence="11">
    <location>
        <position position="48"/>
    </location>
    <ligand>
        <name>Zn(2+)</name>
        <dbReference type="ChEBI" id="CHEBI:29105"/>
    </ligand>
</feature>
<dbReference type="Pfam" id="PF07776">
    <property type="entry name" value="zf-AD"/>
    <property type="match status" value="1"/>
</dbReference>
<evidence type="ECO:0000313" key="16">
    <source>
        <dbReference type="Proteomes" id="UP001549921"/>
    </source>
</evidence>
<comment type="subcellular location">
    <subcellularLocation>
        <location evidence="1">Nucleus</location>
    </subcellularLocation>
</comment>
<evidence type="ECO:0000256" key="2">
    <source>
        <dbReference type="ARBA" id="ARBA00022723"/>
    </source>
</evidence>
<feature type="domain" description="C2H2-type" evidence="13">
    <location>
        <begin position="680"/>
        <end position="708"/>
    </location>
</feature>
<feature type="compositionally biased region" description="Basic residues" evidence="12">
    <location>
        <begin position="308"/>
        <end position="318"/>
    </location>
</feature>
<dbReference type="SMART" id="SM00355">
    <property type="entry name" value="ZnF_C2H2"/>
    <property type="match status" value="10"/>
</dbReference>
<reference evidence="15 16" key="1">
    <citation type="submission" date="2024-06" db="EMBL/GenBank/DDBJ databases">
        <title>A chromosome-level genome assembly of beet webworm, Loxostege sticticalis.</title>
        <authorList>
            <person name="Zhang Y."/>
        </authorList>
    </citation>
    <scope>NUCLEOTIDE SEQUENCE [LARGE SCALE GENOMIC DNA]</scope>
    <source>
        <strain evidence="15">AQ028</strain>
        <tissue evidence="15">Male pupae</tissue>
    </source>
</reference>
<keyword evidence="4 10" id="KW-0863">Zinc-finger</keyword>
<evidence type="ECO:0000256" key="7">
    <source>
        <dbReference type="ARBA" id="ARBA00023125"/>
    </source>
</evidence>
<keyword evidence="9" id="KW-0539">Nucleus</keyword>
<feature type="domain" description="C2H2-type" evidence="13">
    <location>
        <begin position="466"/>
        <end position="494"/>
    </location>
</feature>
<dbReference type="FunFam" id="3.30.160.60:FF:000100">
    <property type="entry name" value="Zinc finger 45-like"/>
    <property type="match status" value="1"/>
</dbReference>
<keyword evidence="3" id="KW-0677">Repeat</keyword>
<feature type="binding site" evidence="11">
    <location>
        <position position="51"/>
    </location>
    <ligand>
        <name>Zn(2+)</name>
        <dbReference type="ChEBI" id="CHEBI:29105"/>
    </ligand>
</feature>
<dbReference type="Gene3D" id="3.30.160.60">
    <property type="entry name" value="Classic Zinc Finger"/>
    <property type="match status" value="4"/>
</dbReference>
<feature type="domain" description="C2H2-type" evidence="13">
    <location>
        <begin position="652"/>
        <end position="679"/>
    </location>
</feature>
<organism evidence="15 16">
    <name type="scientific">Loxostege sticticalis</name>
    <name type="common">Beet webworm moth</name>
    <dbReference type="NCBI Taxonomy" id="481309"/>
    <lineage>
        <taxon>Eukaryota</taxon>
        <taxon>Metazoa</taxon>
        <taxon>Ecdysozoa</taxon>
        <taxon>Arthropoda</taxon>
        <taxon>Hexapoda</taxon>
        <taxon>Insecta</taxon>
        <taxon>Pterygota</taxon>
        <taxon>Neoptera</taxon>
        <taxon>Endopterygota</taxon>
        <taxon>Lepidoptera</taxon>
        <taxon>Glossata</taxon>
        <taxon>Ditrysia</taxon>
        <taxon>Pyraloidea</taxon>
        <taxon>Crambidae</taxon>
        <taxon>Pyraustinae</taxon>
        <taxon>Loxostege</taxon>
    </lineage>
</organism>
<evidence type="ECO:0000256" key="5">
    <source>
        <dbReference type="ARBA" id="ARBA00022833"/>
    </source>
</evidence>
<evidence type="ECO:0000256" key="4">
    <source>
        <dbReference type="ARBA" id="ARBA00022771"/>
    </source>
</evidence>
<feature type="region of interest" description="Disordered" evidence="12">
    <location>
        <begin position="190"/>
        <end position="227"/>
    </location>
</feature>
<accession>A0ABD0SDH6</accession>
<evidence type="ECO:0000256" key="9">
    <source>
        <dbReference type="ARBA" id="ARBA00023242"/>
    </source>
</evidence>
<evidence type="ECO:0000256" key="6">
    <source>
        <dbReference type="ARBA" id="ARBA00023015"/>
    </source>
</evidence>
<keyword evidence="6" id="KW-0805">Transcription regulation</keyword>
<evidence type="ECO:0000256" key="1">
    <source>
        <dbReference type="ARBA" id="ARBA00004123"/>
    </source>
</evidence>
<dbReference type="EMBL" id="JBEDNZ010000023">
    <property type="protein sequence ID" value="KAL0812111.1"/>
    <property type="molecule type" value="Genomic_DNA"/>
</dbReference>
<dbReference type="InterPro" id="IPR036236">
    <property type="entry name" value="Znf_C2H2_sf"/>
</dbReference>
<evidence type="ECO:0000256" key="10">
    <source>
        <dbReference type="PROSITE-ProRule" id="PRU00042"/>
    </source>
</evidence>
<dbReference type="SMART" id="SM00868">
    <property type="entry name" value="zf-AD"/>
    <property type="match status" value="1"/>
</dbReference>
<dbReference type="InterPro" id="IPR013087">
    <property type="entry name" value="Znf_C2H2_type"/>
</dbReference>
<dbReference type="Pfam" id="PF13894">
    <property type="entry name" value="zf-C2H2_4"/>
    <property type="match status" value="1"/>
</dbReference>
<evidence type="ECO:0000259" key="14">
    <source>
        <dbReference type="PROSITE" id="PS51915"/>
    </source>
</evidence>
<evidence type="ECO:0000256" key="3">
    <source>
        <dbReference type="ARBA" id="ARBA00022737"/>
    </source>
</evidence>
<evidence type="ECO:0000256" key="12">
    <source>
        <dbReference type="SAM" id="MobiDB-lite"/>
    </source>
</evidence>
<feature type="binding site" evidence="11">
    <location>
        <position position="7"/>
    </location>
    <ligand>
        <name>Zn(2+)</name>
        <dbReference type="ChEBI" id="CHEBI:29105"/>
    </ligand>
</feature>
<keyword evidence="8" id="KW-0804">Transcription</keyword>
<dbReference type="Proteomes" id="UP001549921">
    <property type="component" value="Unassembled WGS sequence"/>
</dbReference>
<dbReference type="Gene3D" id="3.40.1800.20">
    <property type="match status" value="1"/>
</dbReference>
<dbReference type="SUPFAM" id="SSF57716">
    <property type="entry name" value="Glucocorticoid receptor-like (DNA-binding domain)"/>
    <property type="match status" value="1"/>
</dbReference>
<feature type="compositionally biased region" description="Basic residues" evidence="12">
    <location>
        <begin position="192"/>
        <end position="202"/>
    </location>
</feature>
<dbReference type="PROSITE" id="PS51915">
    <property type="entry name" value="ZAD"/>
    <property type="match status" value="1"/>
</dbReference>
<feature type="region of interest" description="Disordered" evidence="12">
    <location>
        <begin position="291"/>
        <end position="318"/>
    </location>
</feature>
<dbReference type="GO" id="GO:0008270">
    <property type="term" value="F:zinc ion binding"/>
    <property type="evidence" value="ECO:0007669"/>
    <property type="project" value="UniProtKB-UniRule"/>
</dbReference>
<dbReference type="PROSITE" id="PS50157">
    <property type="entry name" value="ZINC_FINGER_C2H2_2"/>
    <property type="match status" value="6"/>
</dbReference>
<comment type="caution">
    <text evidence="15">The sequence shown here is derived from an EMBL/GenBank/DDBJ whole genome shotgun (WGS) entry which is preliminary data.</text>
</comment>
<evidence type="ECO:0000256" key="8">
    <source>
        <dbReference type="ARBA" id="ARBA00023163"/>
    </source>
</evidence>